<accession>A0A167HUA6</accession>
<reference evidence="1 4" key="2">
    <citation type="submission" date="2016-10" db="EMBL/GenBank/DDBJ databases">
        <title>Hydorgenophaga sp. LPB0072 isolated from gastropod.</title>
        <authorList>
            <person name="Kim E."/>
            <person name="Yi H."/>
        </authorList>
    </citation>
    <scope>NUCLEOTIDE SEQUENCE [LARGE SCALE GENOMIC DNA]</scope>
    <source>
        <strain evidence="1 4">LPB0072</strain>
    </source>
</reference>
<evidence type="ECO:0000313" key="3">
    <source>
        <dbReference type="Proteomes" id="UP000185657"/>
    </source>
</evidence>
<sequence length="71" mass="7997">MRLRNLRLQTLVQSQALLKNIAARREQIVKVIHLARDIPSGQDTKSAGQLQRAQFEVQGQQALMQANAFSL</sequence>
<dbReference type="KEGG" id="hyl:LPB072_11925"/>
<gene>
    <name evidence="1" type="ORF">LPB072_11925</name>
    <name evidence="2" type="ORF">LPB72_10545</name>
</gene>
<organism evidence="1 4">
    <name type="scientific">Hydrogenophaga crassostreae</name>
    <dbReference type="NCBI Taxonomy" id="1763535"/>
    <lineage>
        <taxon>Bacteria</taxon>
        <taxon>Pseudomonadati</taxon>
        <taxon>Pseudomonadota</taxon>
        <taxon>Betaproteobacteria</taxon>
        <taxon>Burkholderiales</taxon>
        <taxon>Comamonadaceae</taxon>
        <taxon>Hydrogenophaga</taxon>
    </lineage>
</organism>
<dbReference type="Proteomes" id="UP000185680">
    <property type="component" value="Chromosome"/>
</dbReference>
<evidence type="ECO:0000313" key="1">
    <source>
        <dbReference type="EMBL" id="AOW13456.1"/>
    </source>
</evidence>
<dbReference type="EMBL" id="LVWD01000013">
    <property type="protein sequence ID" value="OAD41746.1"/>
    <property type="molecule type" value="Genomic_DNA"/>
</dbReference>
<dbReference type="STRING" id="1763535.LPB072_11925"/>
<dbReference type="AlphaFoldDB" id="A0A167HUA6"/>
<evidence type="ECO:0000313" key="2">
    <source>
        <dbReference type="EMBL" id="OAD41746.1"/>
    </source>
</evidence>
<name>A0A167HUA6_9BURK</name>
<reference evidence="2 3" key="1">
    <citation type="submission" date="2016-02" db="EMBL/GenBank/DDBJ databases">
        <title>Draft genome sequence of Hydrogenophaga sp. LPB0072.</title>
        <authorList>
            <person name="Shin S.-K."/>
            <person name="Yi H."/>
        </authorList>
    </citation>
    <scope>NUCLEOTIDE SEQUENCE [LARGE SCALE GENOMIC DNA]</scope>
    <source>
        <strain evidence="2 3">LPB0072</strain>
    </source>
</reference>
<dbReference type="Proteomes" id="UP000185657">
    <property type="component" value="Unassembled WGS sequence"/>
</dbReference>
<protein>
    <submittedName>
        <fullName evidence="1">Uncharacterized protein</fullName>
    </submittedName>
</protein>
<keyword evidence="3" id="KW-1185">Reference proteome</keyword>
<evidence type="ECO:0000313" key="4">
    <source>
        <dbReference type="Proteomes" id="UP000185680"/>
    </source>
</evidence>
<dbReference type="EMBL" id="CP017476">
    <property type="protein sequence ID" value="AOW13456.1"/>
    <property type="molecule type" value="Genomic_DNA"/>
</dbReference>
<proteinExistence type="predicted"/>